<dbReference type="Gene3D" id="3.90.1150.10">
    <property type="entry name" value="Aspartate Aminotransferase, domain 1"/>
    <property type="match status" value="1"/>
</dbReference>
<sequence length="254" mass="29109">MRIFVDIDDALCLDYFEAMSIKAQAIIYVTLNGRNRCTLAFIKACKDYDIALIGDQAQSFGSNTPDFSINSYSFSMPKIITMGQGGCLTTNDDVLAKKIKYLKDHGRDSGGNDIHNYFGINSKITDLQAIVGLEQIKDIRWRVKIKKEIYGLYYSLLKDIKEIEFIPTDLDFVTPWFVDLYVNKRDGLIKFLKENGIGTRKIYPVIPHQKVYNTKESFPVAEKYSNKGLWLPSSLNLTGIQIDYICNKIKEFYK</sequence>
<dbReference type="GO" id="GO:0000271">
    <property type="term" value="P:polysaccharide biosynthetic process"/>
    <property type="evidence" value="ECO:0007669"/>
    <property type="project" value="TreeGrafter"/>
</dbReference>
<evidence type="ECO:0000313" key="1">
    <source>
        <dbReference type="EMBL" id="KKL82368.1"/>
    </source>
</evidence>
<name>A0A0F9F7X2_9ZZZZ</name>
<accession>A0A0F9F7X2</accession>
<comment type="caution">
    <text evidence="1">The sequence shown here is derived from an EMBL/GenBank/DDBJ whole genome shotgun (WGS) entry which is preliminary data.</text>
</comment>
<proteinExistence type="predicted"/>
<dbReference type="PANTHER" id="PTHR30244:SF34">
    <property type="entry name" value="DTDP-4-AMINO-4,6-DIDEOXYGALACTOSE TRANSAMINASE"/>
    <property type="match status" value="1"/>
</dbReference>
<dbReference type="SUPFAM" id="SSF53383">
    <property type="entry name" value="PLP-dependent transferases"/>
    <property type="match status" value="1"/>
</dbReference>
<organism evidence="1">
    <name type="scientific">marine sediment metagenome</name>
    <dbReference type="NCBI Taxonomy" id="412755"/>
    <lineage>
        <taxon>unclassified sequences</taxon>
        <taxon>metagenomes</taxon>
        <taxon>ecological metagenomes</taxon>
    </lineage>
</organism>
<dbReference type="InterPro" id="IPR000653">
    <property type="entry name" value="DegT/StrS_aminotransferase"/>
</dbReference>
<dbReference type="Gene3D" id="3.40.640.10">
    <property type="entry name" value="Type I PLP-dependent aspartate aminotransferase-like (Major domain)"/>
    <property type="match status" value="1"/>
</dbReference>
<dbReference type="EMBL" id="LAZR01022296">
    <property type="protein sequence ID" value="KKL82368.1"/>
    <property type="molecule type" value="Genomic_DNA"/>
</dbReference>
<dbReference type="PANTHER" id="PTHR30244">
    <property type="entry name" value="TRANSAMINASE"/>
    <property type="match status" value="1"/>
</dbReference>
<protein>
    <recommendedName>
        <fullName evidence="2">Aminotransferase class V domain-containing protein</fullName>
    </recommendedName>
</protein>
<evidence type="ECO:0008006" key="2">
    <source>
        <dbReference type="Google" id="ProtNLM"/>
    </source>
</evidence>
<dbReference type="GO" id="GO:0030170">
    <property type="term" value="F:pyridoxal phosphate binding"/>
    <property type="evidence" value="ECO:0007669"/>
    <property type="project" value="TreeGrafter"/>
</dbReference>
<dbReference type="GO" id="GO:0008483">
    <property type="term" value="F:transaminase activity"/>
    <property type="evidence" value="ECO:0007669"/>
    <property type="project" value="TreeGrafter"/>
</dbReference>
<dbReference type="InterPro" id="IPR015424">
    <property type="entry name" value="PyrdxlP-dep_Trfase"/>
</dbReference>
<dbReference type="InterPro" id="IPR015421">
    <property type="entry name" value="PyrdxlP-dep_Trfase_major"/>
</dbReference>
<dbReference type="InterPro" id="IPR015422">
    <property type="entry name" value="PyrdxlP-dep_Trfase_small"/>
</dbReference>
<gene>
    <name evidence="1" type="ORF">LCGC14_1985480</name>
</gene>
<dbReference type="Pfam" id="PF01041">
    <property type="entry name" value="DegT_DnrJ_EryC1"/>
    <property type="match status" value="1"/>
</dbReference>
<reference evidence="1" key="1">
    <citation type="journal article" date="2015" name="Nature">
        <title>Complex archaea that bridge the gap between prokaryotes and eukaryotes.</title>
        <authorList>
            <person name="Spang A."/>
            <person name="Saw J.H."/>
            <person name="Jorgensen S.L."/>
            <person name="Zaremba-Niedzwiedzka K."/>
            <person name="Martijn J."/>
            <person name="Lind A.E."/>
            <person name="van Eijk R."/>
            <person name="Schleper C."/>
            <person name="Guy L."/>
            <person name="Ettema T.J."/>
        </authorList>
    </citation>
    <scope>NUCLEOTIDE SEQUENCE</scope>
</reference>
<dbReference type="AlphaFoldDB" id="A0A0F9F7X2"/>